<gene>
    <name evidence="1" type="ORF">H9785_00175</name>
</gene>
<reference evidence="1" key="1">
    <citation type="journal article" date="2021" name="PeerJ">
        <title>Extensive microbial diversity within the chicken gut microbiome revealed by metagenomics and culture.</title>
        <authorList>
            <person name="Gilroy R."/>
            <person name="Ravi A."/>
            <person name="Getino M."/>
            <person name="Pursley I."/>
            <person name="Horton D.L."/>
            <person name="Alikhan N.F."/>
            <person name="Baker D."/>
            <person name="Gharbi K."/>
            <person name="Hall N."/>
            <person name="Watson M."/>
            <person name="Adriaenssens E.M."/>
            <person name="Foster-Nyarko E."/>
            <person name="Jarju S."/>
            <person name="Secka A."/>
            <person name="Antonio M."/>
            <person name="Oren A."/>
            <person name="Chaudhuri R.R."/>
            <person name="La Ragione R."/>
            <person name="Hildebrand F."/>
            <person name="Pallen M.J."/>
        </authorList>
    </citation>
    <scope>NUCLEOTIDE SEQUENCE</scope>
    <source>
        <strain evidence="1">ChiHecec1B25-7008</strain>
    </source>
</reference>
<comment type="caution">
    <text evidence="1">The sequence shown here is derived from an EMBL/GenBank/DDBJ whole genome shotgun (WGS) entry which is preliminary data.</text>
</comment>
<evidence type="ECO:0000313" key="1">
    <source>
        <dbReference type="EMBL" id="HJA82381.1"/>
    </source>
</evidence>
<dbReference type="EMBL" id="DWZE01000002">
    <property type="protein sequence ID" value="HJA82381.1"/>
    <property type="molecule type" value="Genomic_DNA"/>
</dbReference>
<sequence>MKDEIIQFIRQNIIGKTLFTDEVVYKLENGTLEGVYSDKMMFSDWVQTENGFKFNMTTVTRELVYNLDGKGMRTTIVKDYTGTSVVRYELAFRKSTNQLTGYMRCISTTVQHQTMEAVVCGISGVTFDGKELKWQEKQLLYRDNPVEADKYKPVAFDSKVCFYLDNGKAVFEYLPTLWEVDPDTLERSLSKDDYPPYISREK</sequence>
<protein>
    <submittedName>
        <fullName evidence="1">Uncharacterized protein</fullName>
    </submittedName>
</protein>
<proteinExistence type="predicted"/>
<accession>A0A9D2KQV7</accession>
<evidence type="ECO:0000313" key="2">
    <source>
        <dbReference type="Proteomes" id="UP000823860"/>
    </source>
</evidence>
<name>A0A9D2KQV7_9BACE</name>
<dbReference type="AlphaFoldDB" id="A0A9D2KQV7"/>
<reference evidence="1" key="2">
    <citation type="submission" date="2021-04" db="EMBL/GenBank/DDBJ databases">
        <authorList>
            <person name="Gilroy R."/>
        </authorList>
    </citation>
    <scope>NUCLEOTIDE SEQUENCE</scope>
    <source>
        <strain evidence="1">ChiHecec1B25-7008</strain>
    </source>
</reference>
<organism evidence="1 2">
    <name type="scientific">Candidatus Bacteroides intestinavium</name>
    <dbReference type="NCBI Taxonomy" id="2838469"/>
    <lineage>
        <taxon>Bacteria</taxon>
        <taxon>Pseudomonadati</taxon>
        <taxon>Bacteroidota</taxon>
        <taxon>Bacteroidia</taxon>
        <taxon>Bacteroidales</taxon>
        <taxon>Bacteroidaceae</taxon>
        <taxon>Bacteroides</taxon>
    </lineage>
</organism>
<dbReference type="Proteomes" id="UP000823860">
    <property type="component" value="Unassembled WGS sequence"/>
</dbReference>